<dbReference type="EMBL" id="DYXM01000056">
    <property type="protein sequence ID" value="HJE89913.1"/>
    <property type="molecule type" value="Genomic_DNA"/>
</dbReference>
<evidence type="ECO:0000256" key="8">
    <source>
        <dbReference type="ARBA" id="ARBA00023251"/>
    </source>
</evidence>
<dbReference type="Gene3D" id="1.10.3730.20">
    <property type="match status" value="1"/>
</dbReference>
<proteinExistence type="inferred from homology"/>
<dbReference type="SUPFAM" id="SSF103481">
    <property type="entry name" value="Multidrug resistance efflux transporter EmrE"/>
    <property type="match status" value="1"/>
</dbReference>
<evidence type="ECO:0000313" key="11">
    <source>
        <dbReference type="EMBL" id="HJE89913.1"/>
    </source>
</evidence>
<protein>
    <submittedName>
        <fullName evidence="11">Multidrug efflux SMR transporter</fullName>
    </submittedName>
</protein>
<gene>
    <name evidence="11" type="ORF">K8V11_02735</name>
</gene>
<evidence type="ECO:0000256" key="6">
    <source>
        <dbReference type="ARBA" id="ARBA00022989"/>
    </source>
</evidence>
<dbReference type="Proteomes" id="UP000776650">
    <property type="component" value="Unassembled WGS sequence"/>
</dbReference>
<evidence type="ECO:0000256" key="3">
    <source>
        <dbReference type="ARBA" id="ARBA00022448"/>
    </source>
</evidence>
<keyword evidence="4" id="KW-1003">Cell membrane</keyword>
<reference evidence="11" key="2">
    <citation type="submission" date="2021-09" db="EMBL/GenBank/DDBJ databases">
        <authorList>
            <person name="Gilroy R."/>
        </authorList>
    </citation>
    <scope>NUCLEOTIDE SEQUENCE</scope>
    <source>
        <strain evidence="11">ChiGjej1B1-18357</strain>
    </source>
</reference>
<feature type="transmembrane region" description="Helical" evidence="10">
    <location>
        <begin position="57"/>
        <end position="76"/>
    </location>
</feature>
<dbReference type="InterPro" id="IPR037185">
    <property type="entry name" value="EmrE-like"/>
</dbReference>
<evidence type="ECO:0000313" key="12">
    <source>
        <dbReference type="Proteomes" id="UP000776650"/>
    </source>
</evidence>
<dbReference type="InterPro" id="IPR045324">
    <property type="entry name" value="Small_multidrug_res"/>
</dbReference>
<dbReference type="AlphaFoldDB" id="A0A921JXJ9"/>
<dbReference type="RefSeq" id="WP_303910681.1">
    <property type="nucleotide sequence ID" value="NZ_DYXM01000056.1"/>
</dbReference>
<keyword evidence="5 9" id="KW-0812">Transmembrane</keyword>
<evidence type="ECO:0000256" key="2">
    <source>
        <dbReference type="ARBA" id="ARBA00007822"/>
    </source>
</evidence>
<comment type="subcellular location">
    <subcellularLocation>
        <location evidence="1 9">Cell membrane</location>
        <topology evidence="1 9">Multi-pass membrane protein</topology>
    </subcellularLocation>
</comment>
<dbReference type="InterPro" id="IPR000390">
    <property type="entry name" value="Small_drug/metabolite_transptr"/>
</dbReference>
<evidence type="ECO:0000256" key="4">
    <source>
        <dbReference type="ARBA" id="ARBA00022475"/>
    </source>
</evidence>
<dbReference type="Pfam" id="PF00893">
    <property type="entry name" value="Multi_Drug_Res"/>
    <property type="match status" value="1"/>
</dbReference>
<dbReference type="GO" id="GO:0022857">
    <property type="term" value="F:transmembrane transporter activity"/>
    <property type="evidence" value="ECO:0007669"/>
    <property type="project" value="InterPro"/>
</dbReference>
<feature type="transmembrane region" description="Helical" evidence="10">
    <location>
        <begin position="33"/>
        <end position="50"/>
    </location>
</feature>
<dbReference type="GO" id="GO:0005886">
    <property type="term" value="C:plasma membrane"/>
    <property type="evidence" value="ECO:0007669"/>
    <property type="project" value="UniProtKB-SubCell"/>
</dbReference>
<organism evidence="11 12">
    <name type="scientific">Dietzia timorensis</name>
    <dbReference type="NCBI Taxonomy" id="499555"/>
    <lineage>
        <taxon>Bacteria</taxon>
        <taxon>Bacillati</taxon>
        <taxon>Actinomycetota</taxon>
        <taxon>Actinomycetes</taxon>
        <taxon>Mycobacteriales</taxon>
        <taxon>Dietziaceae</taxon>
        <taxon>Dietzia</taxon>
    </lineage>
</organism>
<evidence type="ECO:0000256" key="1">
    <source>
        <dbReference type="ARBA" id="ARBA00004651"/>
    </source>
</evidence>
<comment type="caution">
    <text evidence="11">The sequence shown here is derived from an EMBL/GenBank/DDBJ whole genome shotgun (WGS) entry which is preliminary data.</text>
</comment>
<reference evidence="11" key="1">
    <citation type="journal article" date="2021" name="PeerJ">
        <title>Extensive microbial diversity within the chicken gut microbiome revealed by metagenomics and culture.</title>
        <authorList>
            <person name="Gilroy R."/>
            <person name="Ravi A."/>
            <person name="Getino M."/>
            <person name="Pursley I."/>
            <person name="Horton D.L."/>
            <person name="Alikhan N.F."/>
            <person name="Baker D."/>
            <person name="Gharbi K."/>
            <person name="Hall N."/>
            <person name="Watson M."/>
            <person name="Adriaenssens E.M."/>
            <person name="Foster-Nyarko E."/>
            <person name="Jarju S."/>
            <person name="Secka A."/>
            <person name="Antonio M."/>
            <person name="Oren A."/>
            <person name="Chaudhuri R.R."/>
            <person name="La Ragione R."/>
            <person name="Hildebrand F."/>
            <person name="Pallen M.J."/>
        </authorList>
    </citation>
    <scope>NUCLEOTIDE SEQUENCE</scope>
    <source>
        <strain evidence="11">ChiGjej1B1-18357</strain>
    </source>
</reference>
<keyword evidence="8" id="KW-0046">Antibiotic resistance</keyword>
<keyword evidence="7 10" id="KW-0472">Membrane</keyword>
<keyword evidence="3" id="KW-0813">Transport</keyword>
<dbReference type="PANTHER" id="PTHR30561:SF0">
    <property type="entry name" value="GUANIDINIUM EXPORTER"/>
    <property type="match status" value="1"/>
</dbReference>
<evidence type="ECO:0000256" key="5">
    <source>
        <dbReference type="ARBA" id="ARBA00022692"/>
    </source>
</evidence>
<feature type="transmembrane region" description="Helical" evidence="10">
    <location>
        <begin position="82"/>
        <end position="103"/>
    </location>
</feature>
<evidence type="ECO:0000256" key="7">
    <source>
        <dbReference type="ARBA" id="ARBA00023136"/>
    </source>
</evidence>
<accession>A0A921JXJ9</accession>
<dbReference type="GO" id="GO:0046677">
    <property type="term" value="P:response to antibiotic"/>
    <property type="evidence" value="ECO:0007669"/>
    <property type="project" value="UniProtKB-KW"/>
</dbReference>
<evidence type="ECO:0000256" key="9">
    <source>
        <dbReference type="RuleBase" id="RU003942"/>
    </source>
</evidence>
<name>A0A921JXJ9_9ACTN</name>
<comment type="similarity">
    <text evidence="2">Belongs to the drug/metabolite transporter (DMT) superfamily. Small multidrug resistance (SMR) (TC 2.A.7.1) family. Mmr subfamily.</text>
</comment>
<keyword evidence="6 10" id="KW-1133">Transmembrane helix</keyword>
<sequence length="116" mass="12065">MAWIVLIVSGVFEAIWATALGESHGFSETAPTVVFLVALAISMAGLGLAVKHIAIGTAYAVWVGIGATLTVVYAMATGAEEFAWLKVLFIAGIVLAVVGLKLVPDDPKKREEGPKA</sequence>
<dbReference type="PANTHER" id="PTHR30561">
    <property type="entry name" value="SMR FAMILY PROTON-DEPENDENT DRUG EFFLUX TRANSPORTER SUGE"/>
    <property type="match status" value="1"/>
</dbReference>
<evidence type="ECO:0000256" key="10">
    <source>
        <dbReference type="SAM" id="Phobius"/>
    </source>
</evidence>